<dbReference type="SMART" id="SM00849">
    <property type="entry name" value="Lactamase_B"/>
    <property type="match status" value="1"/>
</dbReference>
<dbReference type="InterPro" id="IPR035681">
    <property type="entry name" value="ComA-like_MBL"/>
</dbReference>
<evidence type="ECO:0000256" key="5">
    <source>
        <dbReference type="ARBA" id="ARBA00023136"/>
    </source>
</evidence>
<dbReference type="RefSeq" id="WP_135795641.1">
    <property type="nucleotide sequence ID" value="NZ_CP032096.1"/>
</dbReference>
<dbReference type="EMBL" id="CP032096">
    <property type="protein sequence ID" value="QBZ82979.1"/>
    <property type="molecule type" value="Genomic_DNA"/>
</dbReference>
<feature type="transmembrane region" description="Helical" evidence="6">
    <location>
        <begin position="62"/>
        <end position="83"/>
    </location>
</feature>
<feature type="transmembrane region" description="Helical" evidence="6">
    <location>
        <begin position="25"/>
        <end position="41"/>
    </location>
</feature>
<dbReference type="SUPFAM" id="SSF56281">
    <property type="entry name" value="Metallo-hydrolase/oxidoreductase"/>
    <property type="match status" value="1"/>
</dbReference>
<feature type="transmembrane region" description="Helical" evidence="6">
    <location>
        <begin position="405"/>
        <end position="424"/>
    </location>
</feature>
<dbReference type="PANTHER" id="PTHR30619:SF1">
    <property type="entry name" value="RECOMBINATION PROTEIN 2"/>
    <property type="match status" value="1"/>
</dbReference>
<name>A0A4P7NZE8_9GAMM</name>
<dbReference type="NCBIfam" id="TIGR00361">
    <property type="entry name" value="ComEC_Rec2"/>
    <property type="match status" value="1"/>
</dbReference>
<evidence type="ECO:0000313" key="9">
    <source>
        <dbReference type="Proteomes" id="UP000296201"/>
    </source>
</evidence>
<evidence type="ECO:0000256" key="3">
    <source>
        <dbReference type="ARBA" id="ARBA00022692"/>
    </source>
</evidence>
<dbReference type="OrthoDB" id="9761531at2"/>
<dbReference type="InterPro" id="IPR001279">
    <property type="entry name" value="Metallo-B-lactamas"/>
</dbReference>
<evidence type="ECO:0000256" key="1">
    <source>
        <dbReference type="ARBA" id="ARBA00004651"/>
    </source>
</evidence>
<dbReference type="InterPro" id="IPR052159">
    <property type="entry name" value="Competence_DNA_uptake"/>
</dbReference>
<proteinExistence type="predicted"/>
<feature type="transmembrane region" description="Helical" evidence="6">
    <location>
        <begin position="528"/>
        <end position="549"/>
    </location>
</feature>
<feature type="transmembrane region" description="Helical" evidence="6">
    <location>
        <begin position="353"/>
        <end position="370"/>
    </location>
</feature>
<dbReference type="Gene3D" id="3.60.15.10">
    <property type="entry name" value="Ribonuclease Z/Hydroxyacylglutathione hydrolase-like"/>
    <property type="match status" value="1"/>
</dbReference>
<feature type="transmembrane region" description="Helical" evidence="6">
    <location>
        <begin position="265"/>
        <end position="291"/>
    </location>
</feature>
<dbReference type="InterPro" id="IPR004477">
    <property type="entry name" value="ComEC_N"/>
</dbReference>
<dbReference type="Pfam" id="PF03772">
    <property type="entry name" value="Competence"/>
    <property type="match status" value="1"/>
</dbReference>
<feature type="transmembrane region" description="Helical" evidence="6">
    <location>
        <begin position="376"/>
        <end position="393"/>
    </location>
</feature>
<feature type="transmembrane region" description="Helical" evidence="6">
    <location>
        <begin position="303"/>
        <end position="323"/>
    </location>
</feature>
<evidence type="ECO:0000256" key="6">
    <source>
        <dbReference type="SAM" id="Phobius"/>
    </source>
</evidence>
<dbReference type="Proteomes" id="UP000296201">
    <property type="component" value="Chromosome"/>
</dbReference>
<evidence type="ECO:0000259" key="7">
    <source>
        <dbReference type="SMART" id="SM00849"/>
    </source>
</evidence>
<dbReference type="CDD" id="cd07731">
    <property type="entry name" value="ComA-like_MBL-fold"/>
    <property type="match status" value="1"/>
</dbReference>
<accession>A0A4P7NZE8</accession>
<reference evidence="8 9" key="1">
    <citation type="submission" date="2018-08" db="EMBL/GenBank/DDBJ databases">
        <title>Horizontal acquisition of hydrogen conversion ability and other habitat adaptations in Hydrogenovibrio crunogenus strains.</title>
        <authorList>
            <person name="Gonnella G."/>
            <person name="Adam N."/>
            <person name="Perner M."/>
        </authorList>
    </citation>
    <scope>NUCLEOTIDE SEQUENCE [LARGE SCALE GENOMIC DNA]</scope>
    <source>
        <strain evidence="8 9">SP-41</strain>
    </source>
</reference>
<protein>
    <submittedName>
        <fullName evidence="8">ComE operon protein 3</fullName>
    </submittedName>
</protein>
<keyword evidence="9" id="KW-1185">Reference proteome</keyword>
<sequence length="842" mass="94423">MFRYFVLGFVCSSYAFYQLASFPSWGVFAISFALFSGLLILKSIPALSKDLFSSYQTVLNHTLIHIIIGFLFGFIWVFLHSFLTASLPNTAYFTPIEVEGKILDLPQVQSFNHTGKRSRVKFQLEVIQLKESVHKNAQAWAILPPKIQLSWYGASTVPKTGETWRFKVKLKPRHASLNPGGFDYETYLFQKGLVARGYVLNQKDAASFIEDGGMWQYRYWLAQHLRPLFENSDFNGIYRALIYGDKSQLSAEDWSLLQKTGTIHLMAISGLHIGIVAALGFGVFGLLWKLLIRFSNWQWVAQTPKLIFASMGAIFLATLYMAMAGFSIPTQRAWMMVMVVLLFLFIRRKFQPWSALSLAAFLIVLFDPRSVLSHGFWLSFMAVALIFAVLRHPKIKVAPNWQKMIAVQLALTIGLVPLLVSYYHQIALASFLSNLVAVPFVSLIGLPLLFITVLLSLVSTTLASLFMNLNNFLWQTLWSILEFLGAQFDYWVIGNIDDWQVGLLYAVPIAGVVLWRKKQQSIQFQARFKLLLLSSVIIGSWAVIVLPTLTHQVPPHEVKVTVLDVGQGESIVFETENAVVVYDTGAKWSAKMDGAKLAVLPYLKSQGHTQIDLLIVSHSDMDHAGGVATLLKEMPIRKMISGQSEKLNALHHTQRFSACQSGQAWSFSGVQFRILAPRSDLPVANNDNDASCVLKVENGKGTALISGDLTRAVEQPLARQVGSLLQSDLLVAGHHGSRTSTSLIWLNTVHPKEVVFSSGFANRYHFPAKTVIQRLEKQQILWRNTACRGAIQYKITQSDQEPLVFLGTYQEMNSKWYRTTCEAFDGLKSKAGLSVAKDSETQ</sequence>
<dbReference type="Pfam" id="PF00753">
    <property type="entry name" value="Lactamase_B"/>
    <property type="match status" value="1"/>
</dbReference>
<organism evidence="8 9">
    <name type="scientific">Hydrogenovibrio crunogenus</name>
    <dbReference type="NCBI Taxonomy" id="39765"/>
    <lineage>
        <taxon>Bacteria</taxon>
        <taxon>Pseudomonadati</taxon>
        <taxon>Pseudomonadota</taxon>
        <taxon>Gammaproteobacteria</taxon>
        <taxon>Thiotrichales</taxon>
        <taxon>Piscirickettsiaceae</taxon>
        <taxon>Hydrogenovibrio</taxon>
    </lineage>
</organism>
<feature type="transmembrane region" description="Helical" evidence="6">
    <location>
        <begin position="472"/>
        <end position="493"/>
    </location>
</feature>
<feature type="transmembrane region" description="Helical" evidence="6">
    <location>
        <begin position="499"/>
        <end position="516"/>
    </location>
</feature>
<dbReference type="InterPro" id="IPR036866">
    <property type="entry name" value="RibonucZ/Hydroxyglut_hydro"/>
</dbReference>
<comment type="subcellular location">
    <subcellularLocation>
        <location evidence="1">Cell membrane</location>
        <topology evidence="1">Multi-pass membrane protein</topology>
    </subcellularLocation>
</comment>
<dbReference type="InterPro" id="IPR004797">
    <property type="entry name" value="Competence_ComEC/Rec2"/>
</dbReference>
<evidence type="ECO:0000313" key="8">
    <source>
        <dbReference type="EMBL" id="QBZ82979.1"/>
    </source>
</evidence>
<feature type="transmembrane region" description="Helical" evidence="6">
    <location>
        <begin position="436"/>
        <end position="460"/>
    </location>
</feature>
<keyword evidence="4 6" id="KW-1133">Transmembrane helix</keyword>
<dbReference type="Pfam" id="PF13567">
    <property type="entry name" value="DUF4131"/>
    <property type="match status" value="1"/>
</dbReference>
<dbReference type="GO" id="GO:0005886">
    <property type="term" value="C:plasma membrane"/>
    <property type="evidence" value="ECO:0007669"/>
    <property type="project" value="UniProtKB-SubCell"/>
</dbReference>
<evidence type="ECO:0000256" key="2">
    <source>
        <dbReference type="ARBA" id="ARBA00022475"/>
    </source>
</evidence>
<keyword evidence="3 6" id="KW-0812">Transmembrane</keyword>
<keyword evidence="2" id="KW-1003">Cell membrane</keyword>
<dbReference type="PANTHER" id="PTHR30619">
    <property type="entry name" value="DNA INTERNALIZATION/COMPETENCE PROTEIN COMEC/REC2"/>
    <property type="match status" value="1"/>
</dbReference>
<dbReference type="InterPro" id="IPR025405">
    <property type="entry name" value="DUF4131"/>
</dbReference>
<gene>
    <name evidence="8" type="primary">comEC</name>
    <name evidence="8" type="ORF">GHNINEIG_01020</name>
</gene>
<dbReference type="NCBIfam" id="TIGR00360">
    <property type="entry name" value="ComEC_N-term"/>
    <property type="match status" value="1"/>
</dbReference>
<evidence type="ECO:0000256" key="4">
    <source>
        <dbReference type="ARBA" id="ARBA00022989"/>
    </source>
</evidence>
<keyword evidence="5 6" id="KW-0472">Membrane</keyword>
<dbReference type="GO" id="GO:0030420">
    <property type="term" value="P:establishment of competence for transformation"/>
    <property type="evidence" value="ECO:0007669"/>
    <property type="project" value="InterPro"/>
</dbReference>
<feature type="domain" description="Metallo-beta-lactamase" evidence="7">
    <location>
        <begin position="567"/>
        <end position="760"/>
    </location>
</feature>
<dbReference type="AlphaFoldDB" id="A0A4P7NZE8"/>